<dbReference type="GO" id="GO:0008270">
    <property type="term" value="F:zinc ion binding"/>
    <property type="evidence" value="ECO:0007669"/>
    <property type="project" value="UniProtKB-KW"/>
</dbReference>
<name>A0A067SSA0_GALM3</name>
<dbReference type="SUPFAM" id="SSF48452">
    <property type="entry name" value="TPR-like"/>
    <property type="match status" value="1"/>
</dbReference>
<evidence type="ECO:0000259" key="5">
    <source>
        <dbReference type="PROSITE" id="PS50865"/>
    </source>
</evidence>
<proteinExistence type="predicted"/>
<feature type="domain" description="MYND-type" evidence="5">
    <location>
        <begin position="242"/>
        <end position="280"/>
    </location>
</feature>
<sequence>MATGFALFLKAETFYGQGRNSDAFEYYQKSIKKILKDEDITANLSIRTDAPLLPPDCPRELLANVWRNFLALFRGASMNFTKESHPEAYKLLDSFRPTTRDPTSHARFERTPQGKVLLKGLQISAGLTLGLLAWDKRDRATAAKRYREALDLAQTHLPFTAPSPSTVGFERYVYAELQQAKDNLEVLVQNDTTNAALAAATGGDGQVPGRRDEVDLLLPQRRIEKTGEVTMEHTVAFATNVCANCGKRDPKLLRCTVCRTTLYCNGDCQRAHWPVHKRTCTGRGHRS</sequence>
<organism evidence="6 7">
    <name type="scientific">Galerina marginata (strain CBS 339.88)</name>
    <dbReference type="NCBI Taxonomy" id="685588"/>
    <lineage>
        <taxon>Eukaryota</taxon>
        <taxon>Fungi</taxon>
        <taxon>Dikarya</taxon>
        <taxon>Basidiomycota</taxon>
        <taxon>Agaricomycotina</taxon>
        <taxon>Agaricomycetes</taxon>
        <taxon>Agaricomycetidae</taxon>
        <taxon>Agaricales</taxon>
        <taxon>Agaricineae</taxon>
        <taxon>Strophariaceae</taxon>
        <taxon>Galerina</taxon>
    </lineage>
</organism>
<dbReference type="InterPro" id="IPR002893">
    <property type="entry name" value="Znf_MYND"/>
</dbReference>
<evidence type="ECO:0000256" key="4">
    <source>
        <dbReference type="PROSITE-ProRule" id="PRU00134"/>
    </source>
</evidence>
<dbReference type="HOGENOM" id="CLU_087651_0_0_1"/>
<gene>
    <name evidence="6" type="ORF">GALMADRAFT_229943</name>
</gene>
<dbReference type="PANTHER" id="PTHR10237:SF14">
    <property type="entry name" value="MYND-TYPE DOMAIN-CONTAINING PROTEIN"/>
    <property type="match status" value="1"/>
</dbReference>
<dbReference type="OrthoDB" id="341421at2759"/>
<dbReference type="PROSITE" id="PS50865">
    <property type="entry name" value="ZF_MYND_2"/>
    <property type="match status" value="1"/>
</dbReference>
<dbReference type="Pfam" id="PF01753">
    <property type="entry name" value="zf-MYND"/>
    <property type="match status" value="1"/>
</dbReference>
<dbReference type="EMBL" id="KL142396">
    <property type="protein sequence ID" value="KDR70544.1"/>
    <property type="molecule type" value="Genomic_DNA"/>
</dbReference>
<evidence type="ECO:0000256" key="3">
    <source>
        <dbReference type="ARBA" id="ARBA00022833"/>
    </source>
</evidence>
<reference evidence="7" key="1">
    <citation type="journal article" date="2014" name="Proc. Natl. Acad. Sci. U.S.A.">
        <title>Extensive sampling of basidiomycete genomes demonstrates inadequacy of the white-rot/brown-rot paradigm for wood decay fungi.</title>
        <authorList>
            <person name="Riley R."/>
            <person name="Salamov A.A."/>
            <person name="Brown D.W."/>
            <person name="Nagy L.G."/>
            <person name="Floudas D."/>
            <person name="Held B.W."/>
            <person name="Levasseur A."/>
            <person name="Lombard V."/>
            <person name="Morin E."/>
            <person name="Otillar R."/>
            <person name="Lindquist E.A."/>
            <person name="Sun H."/>
            <person name="LaButti K.M."/>
            <person name="Schmutz J."/>
            <person name="Jabbour D."/>
            <person name="Luo H."/>
            <person name="Baker S.E."/>
            <person name="Pisabarro A.G."/>
            <person name="Walton J.D."/>
            <person name="Blanchette R.A."/>
            <person name="Henrissat B."/>
            <person name="Martin F."/>
            <person name="Cullen D."/>
            <person name="Hibbett D.S."/>
            <person name="Grigoriev I.V."/>
        </authorList>
    </citation>
    <scope>NUCLEOTIDE SEQUENCE [LARGE SCALE GENOMIC DNA]</scope>
    <source>
        <strain evidence="7">CBS 339.88</strain>
    </source>
</reference>
<dbReference type="GO" id="GO:0000981">
    <property type="term" value="F:DNA-binding transcription factor activity, RNA polymerase II-specific"/>
    <property type="evidence" value="ECO:0007669"/>
    <property type="project" value="TreeGrafter"/>
</dbReference>
<dbReference type="Proteomes" id="UP000027222">
    <property type="component" value="Unassembled WGS sequence"/>
</dbReference>
<dbReference type="SUPFAM" id="SSF144232">
    <property type="entry name" value="HIT/MYND zinc finger-like"/>
    <property type="match status" value="1"/>
</dbReference>
<evidence type="ECO:0000313" key="6">
    <source>
        <dbReference type="EMBL" id="KDR70544.1"/>
    </source>
</evidence>
<keyword evidence="2 4" id="KW-0863">Zinc-finger</keyword>
<dbReference type="InterPro" id="IPR024119">
    <property type="entry name" value="TF_DEAF-1"/>
</dbReference>
<protein>
    <recommendedName>
        <fullName evidence="5">MYND-type domain-containing protein</fullName>
    </recommendedName>
</protein>
<dbReference type="InterPro" id="IPR011990">
    <property type="entry name" value="TPR-like_helical_dom_sf"/>
</dbReference>
<accession>A0A067SSA0</accession>
<dbReference type="GO" id="GO:0005634">
    <property type="term" value="C:nucleus"/>
    <property type="evidence" value="ECO:0007669"/>
    <property type="project" value="TreeGrafter"/>
</dbReference>
<evidence type="ECO:0000256" key="2">
    <source>
        <dbReference type="ARBA" id="ARBA00022771"/>
    </source>
</evidence>
<dbReference type="AlphaFoldDB" id="A0A067SSA0"/>
<evidence type="ECO:0000313" key="7">
    <source>
        <dbReference type="Proteomes" id="UP000027222"/>
    </source>
</evidence>
<evidence type="ECO:0000256" key="1">
    <source>
        <dbReference type="ARBA" id="ARBA00022723"/>
    </source>
</evidence>
<dbReference type="PANTHER" id="PTHR10237">
    <property type="entry name" value="DEFORMED EPIDERMAL AUTOREGULATORY FACTOR 1 HOMOLOG SUPPRESSIN"/>
    <property type="match status" value="1"/>
</dbReference>
<dbReference type="PROSITE" id="PS01360">
    <property type="entry name" value="ZF_MYND_1"/>
    <property type="match status" value="1"/>
</dbReference>
<keyword evidence="3" id="KW-0862">Zinc</keyword>
<keyword evidence="7" id="KW-1185">Reference proteome</keyword>
<dbReference type="Gene3D" id="6.10.140.2220">
    <property type="match status" value="1"/>
</dbReference>
<keyword evidence="1" id="KW-0479">Metal-binding</keyword>